<proteinExistence type="predicted"/>
<dbReference type="Proteomes" id="UP000664731">
    <property type="component" value="Unassembled WGS sequence"/>
</dbReference>
<organism evidence="1 2">
    <name type="scientific">Comamonas denitrificans</name>
    <dbReference type="NCBI Taxonomy" id="117506"/>
    <lineage>
        <taxon>Bacteria</taxon>
        <taxon>Pseudomonadati</taxon>
        <taxon>Pseudomonadota</taxon>
        <taxon>Betaproteobacteria</taxon>
        <taxon>Burkholderiales</taxon>
        <taxon>Comamonadaceae</taxon>
        <taxon>Comamonas</taxon>
    </lineage>
</organism>
<protein>
    <submittedName>
        <fullName evidence="1">Phosphodiesterase</fullName>
    </submittedName>
</protein>
<dbReference type="AlphaFoldDB" id="A0A939GY19"/>
<dbReference type="Gene3D" id="1.10.3210.10">
    <property type="entry name" value="Hypothetical protein af1432"/>
    <property type="match status" value="1"/>
</dbReference>
<dbReference type="EMBL" id="JAFNME010000010">
    <property type="protein sequence ID" value="MBO1249411.1"/>
    <property type="molecule type" value="Genomic_DNA"/>
</dbReference>
<keyword evidence="2" id="KW-1185">Reference proteome</keyword>
<dbReference type="CDD" id="cd00077">
    <property type="entry name" value="HDc"/>
    <property type="match status" value="1"/>
</dbReference>
<evidence type="ECO:0000313" key="2">
    <source>
        <dbReference type="Proteomes" id="UP000664731"/>
    </source>
</evidence>
<name>A0A939GY19_9BURK</name>
<accession>A0A939GY19</accession>
<evidence type="ECO:0000313" key="1">
    <source>
        <dbReference type="EMBL" id="MBO1249411.1"/>
    </source>
</evidence>
<reference evidence="1" key="1">
    <citation type="submission" date="2021-03" db="EMBL/GenBank/DDBJ databases">
        <title>Comamonas denitrificans.</title>
        <authorList>
            <person name="Finster K."/>
        </authorList>
    </citation>
    <scope>NUCLEOTIDE SEQUENCE</scope>
    <source>
        <strain evidence="1">MM2021_4</strain>
    </source>
</reference>
<dbReference type="InterPro" id="IPR003607">
    <property type="entry name" value="HD/PDEase_dom"/>
</dbReference>
<dbReference type="RefSeq" id="WP_207574934.1">
    <property type="nucleotide sequence ID" value="NZ_JAFNME010000010.1"/>
</dbReference>
<gene>
    <name evidence="1" type="ORF">J1777_06110</name>
</gene>
<dbReference type="SUPFAM" id="SSF109604">
    <property type="entry name" value="HD-domain/PDEase-like"/>
    <property type="match status" value="1"/>
</dbReference>
<comment type="caution">
    <text evidence="1">The sequence shown here is derived from an EMBL/GenBank/DDBJ whole genome shotgun (WGS) entry which is preliminary data.</text>
</comment>
<sequence>MRRYAAMDYDTYEDLQGLWADLEAALALVLTHPAQVGNFEAKVLQLDAWLQELLAHDRDAGLYLMYQLASSSHTGYSAAHALVCATLSHILADTYHLPPQERDALVRAALTMNIGMTQLQDQLALQRERPSAAQQEAIRMHPVEGRRLLERMQITNGLWLDVVTLHHINIPPQLPLLQQQAAERLARLLATVDRYAAMISPRRSRAGRSVAESVHVITGPSSQLYQKAGDALLHSVGMYPPGVFIALNDETTAVVLRRTQQPHQPQIAKLLDARKLPFAQPQILLLTQEPQLRITHSLSSSEVRPFLDTQSLLHLGALMTNSTPTFQQITQTPGQA</sequence>